<dbReference type="GO" id="GO:0004497">
    <property type="term" value="F:monooxygenase activity"/>
    <property type="evidence" value="ECO:0007669"/>
    <property type="project" value="UniProtKB-KW"/>
</dbReference>
<dbReference type="RefSeq" id="WP_100258170.1">
    <property type="nucleotide sequence ID" value="NZ_CP011797.1"/>
</dbReference>
<dbReference type="EC" id="1.14.13.-" evidence="9"/>
<sequence length="410" mass="44983">MADHFTHDIIISGAGLVGLSLAAACAQAGLTVALIEQQPRVPFDADAEHFSPRVSAINLASQRMLSNLGVWQHLPAERLSAYDAMHVWDGLGQGQIDFDAHAIQQPQLGHIIENPALIEALWRRIDELDSIDLCLPDRISTWHQDDAGVKVETEIGRVLVAQSLVASEGKHSPLRQEADIASWQWPYHHTAIVTTVRHELAHQRCAQQVFLPTGPLAFLPLRNAASPEHHSSIVWSVKSEQVAELLALSSEDFARALAQAFEQRLGRVEQVSERTSFPLSAQQAKTYFNQRVVILGDSAHSIHPLAGLGANLGFLDAATLAETWQRARQQGMDLGQSFVLRRFQRQRQGHNLAVGGAMEGLKRLFDSQSALPVLLRNSGLRMLNASALAKRPLILGALGQIGPELPELCR</sequence>
<evidence type="ECO:0000256" key="5">
    <source>
        <dbReference type="ARBA" id="ARBA00022827"/>
    </source>
</evidence>
<dbReference type="GO" id="GO:0006744">
    <property type="term" value="P:ubiquinone biosynthetic process"/>
    <property type="evidence" value="ECO:0007669"/>
    <property type="project" value="UniProtKB-UniPathway"/>
</dbReference>
<dbReference type="AlphaFoldDB" id="A0A2K8KT96"/>
<dbReference type="PRINTS" id="PR00420">
    <property type="entry name" value="RNGMNOXGNASE"/>
</dbReference>
<dbReference type="Proteomes" id="UP000229757">
    <property type="component" value="Chromosome"/>
</dbReference>
<evidence type="ECO:0000256" key="4">
    <source>
        <dbReference type="ARBA" id="ARBA00022630"/>
    </source>
</evidence>
<dbReference type="KEGG" id="rfo:REIFOR_02827"/>
<keyword evidence="6 9" id="KW-0560">Oxidoreductase</keyword>
<dbReference type="Gene3D" id="3.50.50.60">
    <property type="entry name" value="FAD/NAD(P)-binding domain"/>
    <property type="match status" value="2"/>
</dbReference>
<dbReference type="PANTHER" id="PTHR43876:SF7">
    <property type="entry name" value="UBIQUINONE BIOSYNTHESIS MONOOXYGENASE COQ6, MITOCHONDRIAL"/>
    <property type="match status" value="1"/>
</dbReference>
<evidence type="ECO:0000259" key="8">
    <source>
        <dbReference type="Pfam" id="PF01494"/>
    </source>
</evidence>
<dbReference type="InterPro" id="IPR051205">
    <property type="entry name" value="UbiH/COQ6_monooxygenase"/>
</dbReference>
<dbReference type="UniPathway" id="UPA00232"/>
<dbReference type="InterPro" id="IPR002938">
    <property type="entry name" value="FAD-bd"/>
</dbReference>
<reference evidence="9 10" key="1">
    <citation type="journal article" date="2017" name="Environ. Microbiol.">
        <title>Genomic and physiological analyses of 'Reinekea forsetii' reveal a versatile opportunistic lifestyle during spring algae blooms.</title>
        <authorList>
            <person name="Avci B."/>
            <person name="Hahnke R.L."/>
            <person name="Chafee M."/>
            <person name="Fischer T."/>
            <person name="Gruber-Vodicka H."/>
            <person name="Tegetmeyer H.E."/>
            <person name="Harder J."/>
            <person name="Fuchs B.M."/>
            <person name="Amann R.I."/>
            <person name="Teeling H."/>
        </authorList>
    </citation>
    <scope>NUCLEOTIDE SEQUENCE [LARGE SCALE GENOMIC DNA]</scope>
    <source>
        <strain evidence="9 10">Hel1_31_D35</strain>
    </source>
</reference>
<comment type="pathway">
    <text evidence="2">Cofactor biosynthesis; ubiquinone biosynthesis.</text>
</comment>
<dbReference type="OrthoDB" id="9769565at2"/>
<evidence type="ECO:0000256" key="3">
    <source>
        <dbReference type="ARBA" id="ARBA00005349"/>
    </source>
</evidence>
<keyword evidence="10" id="KW-1185">Reference proteome</keyword>
<keyword evidence="5" id="KW-0274">FAD</keyword>
<evidence type="ECO:0000256" key="1">
    <source>
        <dbReference type="ARBA" id="ARBA00001974"/>
    </source>
</evidence>
<organism evidence="9 10">
    <name type="scientific">Reinekea forsetii</name>
    <dbReference type="NCBI Taxonomy" id="1336806"/>
    <lineage>
        <taxon>Bacteria</taxon>
        <taxon>Pseudomonadati</taxon>
        <taxon>Pseudomonadota</taxon>
        <taxon>Gammaproteobacteria</taxon>
        <taxon>Oceanospirillales</taxon>
        <taxon>Saccharospirillaceae</taxon>
        <taxon>Reinekea</taxon>
    </lineage>
</organism>
<proteinExistence type="inferred from homology"/>
<keyword evidence="7" id="KW-0503">Monooxygenase</keyword>
<name>A0A2K8KT96_9GAMM</name>
<evidence type="ECO:0000256" key="7">
    <source>
        <dbReference type="ARBA" id="ARBA00023033"/>
    </source>
</evidence>
<accession>A0A2K8KT96</accession>
<feature type="domain" description="FAD-binding" evidence="8">
    <location>
        <begin position="8"/>
        <end position="322"/>
    </location>
</feature>
<dbReference type="InterPro" id="IPR036188">
    <property type="entry name" value="FAD/NAD-bd_sf"/>
</dbReference>
<dbReference type="NCBIfam" id="TIGR01988">
    <property type="entry name" value="Ubi-OHases"/>
    <property type="match status" value="1"/>
</dbReference>
<gene>
    <name evidence="9" type="ORF">REIFOR_02827</name>
</gene>
<keyword evidence="4" id="KW-0285">Flavoprotein</keyword>
<dbReference type="InterPro" id="IPR010971">
    <property type="entry name" value="UbiH/COQ6"/>
</dbReference>
<dbReference type="PANTHER" id="PTHR43876">
    <property type="entry name" value="UBIQUINONE BIOSYNTHESIS MONOOXYGENASE COQ6, MITOCHONDRIAL"/>
    <property type="match status" value="1"/>
</dbReference>
<dbReference type="EMBL" id="CP011797">
    <property type="protein sequence ID" value="ATX77948.1"/>
    <property type="molecule type" value="Genomic_DNA"/>
</dbReference>
<evidence type="ECO:0000256" key="6">
    <source>
        <dbReference type="ARBA" id="ARBA00023002"/>
    </source>
</evidence>
<comment type="similarity">
    <text evidence="3">Belongs to the UbiH/COQ6 family.</text>
</comment>
<evidence type="ECO:0000313" key="10">
    <source>
        <dbReference type="Proteomes" id="UP000229757"/>
    </source>
</evidence>
<dbReference type="SUPFAM" id="SSF51905">
    <property type="entry name" value="FAD/NAD(P)-binding domain"/>
    <property type="match status" value="1"/>
</dbReference>
<dbReference type="GO" id="GO:0016705">
    <property type="term" value="F:oxidoreductase activity, acting on paired donors, with incorporation or reduction of molecular oxygen"/>
    <property type="evidence" value="ECO:0007669"/>
    <property type="project" value="InterPro"/>
</dbReference>
<evidence type="ECO:0000313" key="9">
    <source>
        <dbReference type="EMBL" id="ATX77948.1"/>
    </source>
</evidence>
<dbReference type="Pfam" id="PF01494">
    <property type="entry name" value="FAD_binding_3"/>
    <property type="match status" value="1"/>
</dbReference>
<comment type="cofactor">
    <cofactor evidence="1">
        <name>FAD</name>
        <dbReference type="ChEBI" id="CHEBI:57692"/>
    </cofactor>
</comment>
<evidence type="ECO:0000256" key="2">
    <source>
        <dbReference type="ARBA" id="ARBA00004749"/>
    </source>
</evidence>
<dbReference type="GO" id="GO:0071949">
    <property type="term" value="F:FAD binding"/>
    <property type="evidence" value="ECO:0007669"/>
    <property type="project" value="InterPro"/>
</dbReference>
<protein>
    <submittedName>
        <fullName evidence="9">2-octaprenyl-3-methyl-6-methoxy-1,4-benzoquinol hydroxylase</fullName>
        <ecNumber evidence="9">1.14.13.-</ecNumber>
    </submittedName>
</protein>